<organism evidence="4 5">
    <name type="scientific">Noviherbaspirillum galbum</name>
    <dbReference type="NCBI Taxonomy" id="2709383"/>
    <lineage>
        <taxon>Bacteria</taxon>
        <taxon>Pseudomonadati</taxon>
        <taxon>Pseudomonadota</taxon>
        <taxon>Betaproteobacteria</taxon>
        <taxon>Burkholderiales</taxon>
        <taxon>Oxalobacteraceae</taxon>
        <taxon>Noviherbaspirillum</taxon>
    </lineage>
</organism>
<dbReference type="InterPro" id="IPR046342">
    <property type="entry name" value="CBS_dom_sf"/>
</dbReference>
<reference evidence="4 5" key="1">
    <citation type="submission" date="2020-02" db="EMBL/GenBank/DDBJ databases">
        <authorList>
            <person name="Kim M.K."/>
        </authorList>
    </citation>
    <scope>NUCLEOTIDE SEQUENCE [LARGE SCALE GENOMIC DNA]</scope>
    <source>
        <strain evidence="4 5">17J57-3</strain>
    </source>
</reference>
<proteinExistence type="predicted"/>
<dbReference type="AlphaFoldDB" id="A0A6B3SQI0"/>
<dbReference type="PANTHER" id="PTHR43080:SF2">
    <property type="entry name" value="CBS DOMAIN-CONTAINING PROTEIN"/>
    <property type="match status" value="1"/>
</dbReference>
<evidence type="ECO:0000313" key="5">
    <source>
        <dbReference type="Proteomes" id="UP000482155"/>
    </source>
</evidence>
<keyword evidence="1 2" id="KW-0129">CBS domain</keyword>
<sequence>MNLATDACLAPIASLMQPLASSVTLDQTIQEVEALLAQRHVSAAPVRSTGGSLLGIITSGDLLRFHASGKDAAQVKVWEICHYRPLEVAPDVSIKEVAALMADRGIHHAVVAQDGKVEGIVSSLDFVRLVAKA</sequence>
<dbReference type="Gene3D" id="3.10.580.10">
    <property type="entry name" value="CBS-domain"/>
    <property type="match status" value="1"/>
</dbReference>
<dbReference type="SMART" id="SM00116">
    <property type="entry name" value="CBS"/>
    <property type="match status" value="2"/>
</dbReference>
<dbReference type="PANTHER" id="PTHR43080">
    <property type="entry name" value="CBS DOMAIN-CONTAINING PROTEIN CBSX3, MITOCHONDRIAL"/>
    <property type="match status" value="1"/>
</dbReference>
<comment type="caution">
    <text evidence="4">The sequence shown here is derived from an EMBL/GenBank/DDBJ whole genome shotgun (WGS) entry which is preliminary data.</text>
</comment>
<keyword evidence="5" id="KW-1185">Reference proteome</keyword>
<feature type="domain" description="CBS" evidence="3">
    <location>
        <begin position="80"/>
        <end position="133"/>
    </location>
</feature>
<evidence type="ECO:0000256" key="1">
    <source>
        <dbReference type="ARBA" id="ARBA00023122"/>
    </source>
</evidence>
<dbReference type="CDD" id="cd02205">
    <property type="entry name" value="CBS_pair_SF"/>
    <property type="match status" value="1"/>
</dbReference>
<dbReference type="InterPro" id="IPR000644">
    <property type="entry name" value="CBS_dom"/>
</dbReference>
<gene>
    <name evidence="4" type="ORF">G3574_17605</name>
</gene>
<evidence type="ECO:0000313" key="4">
    <source>
        <dbReference type="EMBL" id="NEX62901.1"/>
    </source>
</evidence>
<evidence type="ECO:0000256" key="2">
    <source>
        <dbReference type="PROSITE-ProRule" id="PRU00703"/>
    </source>
</evidence>
<dbReference type="InterPro" id="IPR051257">
    <property type="entry name" value="Diverse_CBS-Domain"/>
</dbReference>
<dbReference type="PROSITE" id="PS51371">
    <property type="entry name" value="CBS"/>
    <property type="match status" value="2"/>
</dbReference>
<dbReference type="RefSeq" id="WP_163966013.1">
    <property type="nucleotide sequence ID" value="NZ_JAAIVB010000062.1"/>
</dbReference>
<dbReference type="Proteomes" id="UP000482155">
    <property type="component" value="Unassembled WGS sequence"/>
</dbReference>
<name>A0A6B3SQI0_9BURK</name>
<accession>A0A6B3SQI0</accession>
<dbReference type="SUPFAM" id="SSF54631">
    <property type="entry name" value="CBS-domain pair"/>
    <property type="match status" value="1"/>
</dbReference>
<dbReference type="Pfam" id="PF00571">
    <property type="entry name" value="CBS"/>
    <property type="match status" value="2"/>
</dbReference>
<protein>
    <submittedName>
        <fullName evidence="4">CBS domain-containing protein</fullName>
    </submittedName>
</protein>
<dbReference type="EMBL" id="JAAIVB010000062">
    <property type="protein sequence ID" value="NEX62901.1"/>
    <property type="molecule type" value="Genomic_DNA"/>
</dbReference>
<evidence type="ECO:0000259" key="3">
    <source>
        <dbReference type="PROSITE" id="PS51371"/>
    </source>
</evidence>
<feature type="domain" description="CBS" evidence="3">
    <location>
        <begin position="16"/>
        <end position="72"/>
    </location>
</feature>